<sequence>MSLRLNKEPLMARSSSFTFVLVAIGGAAVGFLAAQIIPLPGQTADEAPAETAETTDQPSVAEAIVGLEKLTLDERMRGEITSASELNGSDGSRFMRYAIALEEDEIVEISLNGALQGVVALYDDQLQLLDNAPIVRHRIEESGDYVVVVSGADAHSYGPFTVVSRTVELTDADTVAVGEPIDSWLQGGAREITLNIEEAGLYQLEMRSDDFDAYLEIEGPNGYAREDDDSAGDLDARIADFLEPGEYTLTARSAYDDGNGVYTLSVEPHELPGDGELRNDGALTPDDSLNGWFSGQALSYQVEVEEAGMYQIEMRSSDIDSYLVLEGPNGYYREDDDSAGNLDASIADFLAPGEYQLTARTAYGESSGMFTLSMAPRDMPDVDLRNEGTLTPGEALNGWYSGEPLTYQLEVEESSLVTLEMRSDDFDTFIEISGQGFIASDDDGAGGTDSRLQEQLLPGTYTVSARGFSATGSGLFELSLDMEPTDIPPEL</sequence>
<dbReference type="Proteomes" id="UP000011651">
    <property type="component" value="Unassembled WGS sequence"/>
</dbReference>
<comment type="caution">
    <text evidence="1">The sequence shown here is derived from an EMBL/GenBank/DDBJ whole genome shotgun (WGS) entry which is preliminary data.</text>
</comment>
<evidence type="ECO:0000313" key="2">
    <source>
        <dbReference type="Proteomes" id="UP000011651"/>
    </source>
</evidence>
<dbReference type="AlphaFoldDB" id="L9UB35"/>
<protein>
    <recommendedName>
        <fullName evidence="3">Peptidase C-terminal archaeal/bacterial domain-containing protein</fullName>
    </recommendedName>
</protein>
<evidence type="ECO:0000313" key="1">
    <source>
        <dbReference type="EMBL" id="ELY22059.1"/>
    </source>
</evidence>
<name>L9UB35_9GAMM</name>
<organism evidence="1 2">
    <name type="scientific">Vreelandella titanicae BH1</name>
    <dbReference type="NCBI Taxonomy" id="1204738"/>
    <lineage>
        <taxon>Bacteria</taxon>
        <taxon>Pseudomonadati</taxon>
        <taxon>Pseudomonadota</taxon>
        <taxon>Gammaproteobacteria</taxon>
        <taxon>Oceanospirillales</taxon>
        <taxon>Halomonadaceae</taxon>
        <taxon>Vreelandella</taxon>
    </lineage>
</organism>
<evidence type="ECO:0008006" key="3">
    <source>
        <dbReference type="Google" id="ProtNLM"/>
    </source>
</evidence>
<reference evidence="1 2" key="1">
    <citation type="journal article" date="2013" name="Genome Announc.">
        <title>Draft Genome of the Marine Gammaproteobacterium Halomonas titanicae.</title>
        <authorList>
            <person name="Sanchez-Porro C."/>
            <person name="de la Haba R.R."/>
            <person name="Cruz-Hernandez N."/>
            <person name="Gonzalez J.M."/>
            <person name="Reyes-Guirao C."/>
            <person name="Navarro-Sampedro L."/>
            <person name="Carballo M."/>
            <person name="Ventosa A."/>
        </authorList>
    </citation>
    <scope>NUCLEOTIDE SEQUENCE [LARGE SCALE GENOMIC DNA]</scope>
    <source>
        <strain evidence="1 2">BH1</strain>
    </source>
</reference>
<gene>
    <name evidence="1" type="ORF">HALTITAN_1197</name>
</gene>
<proteinExistence type="predicted"/>
<dbReference type="EMBL" id="AOPO01000003">
    <property type="protein sequence ID" value="ELY22059.1"/>
    <property type="molecule type" value="Genomic_DNA"/>
</dbReference>
<dbReference type="Gene3D" id="2.60.120.380">
    <property type="match status" value="1"/>
</dbReference>
<accession>L9UB35</accession>
<dbReference type="PATRIC" id="fig|1204738.3.peg.1809"/>